<dbReference type="OrthoDB" id="3982807at2"/>
<dbReference type="EMBL" id="PVNK01000118">
    <property type="protein sequence ID" value="PRQ02452.1"/>
    <property type="molecule type" value="Genomic_DNA"/>
</dbReference>
<dbReference type="AlphaFoldDB" id="A0A2S9YBL8"/>
<organism evidence="1 2">
    <name type="scientific">Enhygromyxa salina</name>
    <dbReference type="NCBI Taxonomy" id="215803"/>
    <lineage>
        <taxon>Bacteria</taxon>
        <taxon>Pseudomonadati</taxon>
        <taxon>Myxococcota</taxon>
        <taxon>Polyangia</taxon>
        <taxon>Nannocystales</taxon>
        <taxon>Nannocystaceae</taxon>
        <taxon>Enhygromyxa</taxon>
    </lineage>
</organism>
<comment type="caution">
    <text evidence="1">The sequence shown here is derived from an EMBL/GenBank/DDBJ whole genome shotgun (WGS) entry which is preliminary data.</text>
</comment>
<evidence type="ECO:0000313" key="1">
    <source>
        <dbReference type="EMBL" id="PRQ02452.1"/>
    </source>
</evidence>
<sequence length="353" mass="40522">MNILFVMEHRCNAGNTHALVNYMRVGAALGHTIAFFGEPCADLPGVNFSTDVGAFDRVVYLFESRIYRVKRLAEVNLLANVPRAHRFVLDADAKCNPITVVDDYDRNYANETQRSEWLRFYEALSDNILKPTLLPSDDERVTTLPFFGYDPALLIPPEAAPPKRYDVLYVGHNWWRWKELEDEILPGLEQIRDEIGEIGFAGLWWDSPPSECAGMSELEPAFRVNQAAFQKLRIHTDPAVPYTEVIRTMSTGRVNIFLQRPFLQHVRHLTLRYFEEFCADTIPLLMLDTEFAVAVYGPAARELTLAGRVASKVLDALRRPDHYREVVEDVRRHLLAHHPYEKRVEELVSVLRG</sequence>
<evidence type="ECO:0008006" key="3">
    <source>
        <dbReference type="Google" id="ProtNLM"/>
    </source>
</evidence>
<proteinExistence type="predicted"/>
<gene>
    <name evidence="1" type="ORF">ENSA5_22700</name>
</gene>
<dbReference type="RefSeq" id="WP_106391692.1">
    <property type="nucleotide sequence ID" value="NZ_PVNK01000118.1"/>
</dbReference>
<protein>
    <recommendedName>
        <fullName evidence="3">Glycosyl transferases group 1</fullName>
    </recommendedName>
</protein>
<name>A0A2S9YBL8_9BACT</name>
<keyword evidence="2" id="KW-1185">Reference proteome</keyword>
<dbReference type="Proteomes" id="UP000237968">
    <property type="component" value="Unassembled WGS sequence"/>
</dbReference>
<reference evidence="1 2" key="1">
    <citation type="submission" date="2018-03" db="EMBL/GenBank/DDBJ databases">
        <title>Draft Genome Sequences of the Obligatory Marine Myxobacteria Enhygromyxa salina SWB005.</title>
        <authorList>
            <person name="Poehlein A."/>
            <person name="Moghaddam J.A."/>
            <person name="Harms H."/>
            <person name="Alanjari M."/>
            <person name="Koenig G.M."/>
            <person name="Daniel R."/>
            <person name="Schaeberle T.F."/>
        </authorList>
    </citation>
    <scope>NUCLEOTIDE SEQUENCE [LARGE SCALE GENOMIC DNA]</scope>
    <source>
        <strain evidence="1 2">SWB005</strain>
    </source>
</reference>
<accession>A0A2S9YBL8</accession>
<evidence type="ECO:0000313" key="2">
    <source>
        <dbReference type="Proteomes" id="UP000237968"/>
    </source>
</evidence>